<protein>
    <submittedName>
        <fullName evidence="1">Uncharacterized protein</fullName>
    </submittedName>
</protein>
<dbReference type="EMBL" id="OX465080">
    <property type="protein sequence ID" value="CAI9278789.1"/>
    <property type="molecule type" value="Genomic_DNA"/>
</dbReference>
<sequence>MGTGKKSHNNHKKAQVYVLPFNICRALFSSLYLLSFEFSFNFEQVNAHNLVHENGVNDFLPLGNLEKVVKEIDDQPLPLVDGIEDQLVEFSIAMRSMIASFG</sequence>
<proteinExistence type="predicted"/>
<evidence type="ECO:0000313" key="2">
    <source>
        <dbReference type="Proteomes" id="UP001177003"/>
    </source>
</evidence>
<reference evidence="1" key="1">
    <citation type="submission" date="2023-04" db="EMBL/GenBank/DDBJ databases">
        <authorList>
            <person name="Vijverberg K."/>
            <person name="Xiong W."/>
            <person name="Schranz E."/>
        </authorList>
    </citation>
    <scope>NUCLEOTIDE SEQUENCE</scope>
</reference>
<gene>
    <name evidence="1" type="ORF">LSALG_LOCUS18630</name>
</gene>
<evidence type="ECO:0000313" key="1">
    <source>
        <dbReference type="EMBL" id="CAI9278789.1"/>
    </source>
</evidence>
<name>A0AA35YRI3_LACSI</name>
<organism evidence="1 2">
    <name type="scientific">Lactuca saligna</name>
    <name type="common">Willowleaf lettuce</name>
    <dbReference type="NCBI Taxonomy" id="75948"/>
    <lineage>
        <taxon>Eukaryota</taxon>
        <taxon>Viridiplantae</taxon>
        <taxon>Streptophyta</taxon>
        <taxon>Embryophyta</taxon>
        <taxon>Tracheophyta</taxon>
        <taxon>Spermatophyta</taxon>
        <taxon>Magnoliopsida</taxon>
        <taxon>eudicotyledons</taxon>
        <taxon>Gunneridae</taxon>
        <taxon>Pentapetalae</taxon>
        <taxon>asterids</taxon>
        <taxon>campanulids</taxon>
        <taxon>Asterales</taxon>
        <taxon>Asteraceae</taxon>
        <taxon>Cichorioideae</taxon>
        <taxon>Cichorieae</taxon>
        <taxon>Lactucinae</taxon>
        <taxon>Lactuca</taxon>
    </lineage>
</organism>
<dbReference type="AlphaFoldDB" id="A0AA35YRI3"/>
<dbReference type="Proteomes" id="UP001177003">
    <property type="component" value="Chromosome 4"/>
</dbReference>
<keyword evidence="2" id="KW-1185">Reference proteome</keyword>
<accession>A0AA35YRI3</accession>